<reference evidence="1 2" key="1">
    <citation type="submission" date="2019-03" db="EMBL/GenBank/DDBJ databases">
        <title>Freshwater and sediment microbial communities from various areas in North America, analyzing microbe dynamics in response to fracking.</title>
        <authorList>
            <person name="Lamendella R."/>
        </authorList>
    </citation>
    <scope>NUCLEOTIDE SEQUENCE [LARGE SCALE GENOMIC DNA]</scope>
    <source>
        <strain evidence="1 2">6_TX</strain>
    </source>
</reference>
<accession>A0A4R8FN28</accession>
<dbReference type="Proteomes" id="UP000294489">
    <property type="component" value="Unassembled WGS sequence"/>
</dbReference>
<dbReference type="AlphaFoldDB" id="A0A4R8FN28"/>
<gene>
    <name evidence="1" type="ORF">DFO67_11577</name>
</gene>
<proteinExistence type="predicted"/>
<dbReference type="EMBL" id="SOEC01000015">
    <property type="protein sequence ID" value="TDX26812.1"/>
    <property type="molecule type" value="Genomic_DNA"/>
</dbReference>
<evidence type="ECO:0000313" key="1">
    <source>
        <dbReference type="EMBL" id="TDX26812.1"/>
    </source>
</evidence>
<dbReference type="OrthoDB" id="6627434at2"/>
<organism evidence="1 2">
    <name type="scientific">Modicisalibacter xianhensis</name>
    <dbReference type="NCBI Taxonomy" id="442341"/>
    <lineage>
        <taxon>Bacteria</taxon>
        <taxon>Pseudomonadati</taxon>
        <taxon>Pseudomonadota</taxon>
        <taxon>Gammaproteobacteria</taxon>
        <taxon>Oceanospirillales</taxon>
        <taxon>Halomonadaceae</taxon>
        <taxon>Modicisalibacter</taxon>
    </lineage>
</organism>
<name>A0A4R8FN28_9GAMM</name>
<sequence>MSNVGQTQGMFLKDGYEVVEMTSTAAHKDFSSQVRKRTRRHASLVDLLSFDWPDARKIMNNLYSHISDNIQINKKPVIYNIIDVALDRYHDAVFQKNGRKLDDPKRIAIFIVTLIVETCRELEVAIVDEKGNEWTVDAGQPFIAWREDHPGDLKVYGRSHPDEEMLRKVLYTLVTSESIKGVLKRAGYEEAVLAGCVAPGR</sequence>
<evidence type="ECO:0000313" key="2">
    <source>
        <dbReference type="Proteomes" id="UP000294489"/>
    </source>
</evidence>
<protein>
    <submittedName>
        <fullName evidence="1">Uncharacterized protein</fullName>
    </submittedName>
</protein>
<dbReference type="RefSeq" id="WP_134019385.1">
    <property type="nucleotide sequence ID" value="NZ_SOEC01000015.1"/>
</dbReference>
<comment type="caution">
    <text evidence="1">The sequence shown here is derived from an EMBL/GenBank/DDBJ whole genome shotgun (WGS) entry which is preliminary data.</text>
</comment>